<gene>
    <name evidence="1" type="ORF">A0H81_14135</name>
</gene>
<reference evidence="1 2" key="1">
    <citation type="submission" date="2016-03" db="EMBL/GenBank/DDBJ databases">
        <title>Whole genome sequencing of Grifola frondosa 9006-11.</title>
        <authorList>
            <person name="Min B."/>
            <person name="Park H."/>
            <person name="Kim J.-G."/>
            <person name="Cho H."/>
            <person name="Oh Y.-L."/>
            <person name="Kong W.-S."/>
            <person name="Choi I.-G."/>
        </authorList>
    </citation>
    <scope>NUCLEOTIDE SEQUENCE [LARGE SCALE GENOMIC DNA]</scope>
    <source>
        <strain evidence="1 2">9006-11</strain>
    </source>
</reference>
<proteinExistence type="predicted"/>
<dbReference type="EMBL" id="LUGG01000038">
    <property type="protein sequence ID" value="OBZ65895.1"/>
    <property type="molecule type" value="Genomic_DNA"/>
</dbReference>
<evidence type="ECO:0000313" key="2">
    <source>
        <dbReference type="Proteomes" id="UP000092993"/>
    </source>
</evidence>
<accession>A0A1C7LM85</accession>
<protein>
    <submittedName>
        <fullName evidence="1">Uncharacterized protein</fullName>
    </submittedName>
</protein>
<comment type="caution">
    <text evidence="1">The sequence shown here is derived from an EMBL/GenBank/DDBJ whole genome shotgun (WGS) entry which is preliminary data.</text>
</comment>
<evidence type="ECO:0000313" key="1">
    <source>
        <dbReference type="EMBL" id="OBZ65895.1"/>
    </source>
</evidence>
<dbReference type="Proteomes" id="UP000092993">
    <property type="component" value="Unassembled WGS sequence"/>
</dbReference>
<name>A0A1C7LM85_GRIFR</name>
<sequence length="79" mass="8417">MDITLAPEEVAGAWAGVGPARNGAKAQRLLRPAPMAKRKVRVYRKATNCEPGGSALQIAALQQGVPRQIRQEGADAPVW</sequence>
<keyword evidence="2" id="KW-1185">Reference proteome</keyword>
<dbReference type="AlphaFoldDB" id="A0A1C7LM85"/>
<organism evidence="1 2">
    <name type="scientific">Grifola frondosa</name>
    <name type="common">Maitake</name>
    <name type="synonym">Polyporus frondosus</name>
    <dbReference type="NCBI Taxonomy" id="5627"/>
    <lineage>
        <taxon>Eukaryota</taxon>
        <taxon>Fungi</taxon>
        <taxon>Dikarya</taxon>
        <taxon>Basidiomycota</taxon>
        <taxon>Agaricomycotina</taxon>
        <taxon>Agaricomycetes</taxon>
        <taxon>Polyporales</taxon>
        <taxon>Grifolaceae</taxon>
        <taxon>Grifola</taxon>
    </lineage>
</organism>